<evidence type="ECO:0000256" key="1">
    <source>
        <dbReference type="SAM" id="MobiDB-lite"/>
    </source>
</evidence>
<accession>A0ABR0IV13</accession>
<name>A0ABR0IV13_9PEZI</name>
<proteinExistence type="predicted"/>
<feature type="non-terminal residue" evidence="2">
    <location>
        <position position="136"/>
    </location>
</feature>
<evidence type="ECO:0000313" key="2">
    <source>
        <dbReference type="EMBL" id="KAK5025893.1"/>
    </source>
</evidence>
<keyword evidence="3" id="KW-1185">Reference proteome</keyword>
<comment type="caution">
    <text evidence="2">The sequence shown here is derived from an EMBL/GenBank/DDBJ whole genome shotgun (WGS) entry which is preliminary data.</text>
</comment>
<dbReference type="Proteomes" id="UP001357485">
    <property type="component" value="Unassembled WGS sequence"/>
</dbReference>
<sequence length="136" mass="15288">NVGTRLSSAAPVSRTSSMAACAVCTTIMPTSGPCPKASPSLIKWDPLVSAPSPLVCTSRLAQRLHRWAHRPFRTQARQLHPPPLPPPRSLVRRHRRAARLMDVDTSGRHRQRNLRRSHRDRPRRRNLFAALLRSAS</sequence>
<protein>
    <submittedName>
        <fullName evidence="2">Uncharacterized protein</fullName>
    </submittedName>
</protein>
<feature type="compositionally biased region" description="Basic residues" evidence="1">
    <location>
        <begin position="108"/>
        <end position="124"/>
    </location>
</feature>
<dbReference type="EMBL" id="JAVRRA010028875">
    <property type="protein sequence ID" value="KAK5025893.1"/>
    <property type="molecule type" value="Genomic_DNA"/>
</dbReference>
<feature type="non-terminal residue" evidence="2">
    <location>
        <position position="1"/>
    </location>
</feature>
<feature type="region of interest" description="Disordered" evidence="1">
    <location>
        <begin position="72"/>
        <end position="124"/>
    </location>
</feature>
<organism evidence="2 3">
    <name type="scientific">Cryomyces antarcticus</name>
    <dbReference type="NCBI Taxonomy" id="329879"/>
    <lineage>
        <taxon>Eukaryota</taxon>
        <taxon>Fungi</taxon>
        <taxon>Dikarya</taxon>
        <taxon>Ascomycota</taxon>
        <taxon>Pezizomycotina</taxon>
        <taxon>Dothideomycetes</taxon>
        <taxon>Dothideomycetes incertae sedis</taxon>
        <taxon>Cryomyces</taxon>
    </lineage>
</organism>
<gene>
    <name evidence="2" type="ORF">LTR16_012268</name>
</gene>
<evidence type="ECO:0000313" key="3">
    <source>
        <dbReference type="Proteomes" id="UP001357485"/>
    </source>
</evidence>
<reference evidence="2 3" key="1">
    <citation type="submission" date="2023-08" db="EMBL/GenBank/DDBJ databases">
        <title>Black Yeasts Isolated from many extreme environments.</title>
        <authorList>
            <person name="Coleine C."/>
            <person name="Stajich J.E."/>
            <person name="Selbmann L."/>
        </authorList>
    </citation>
    <scope>NUCLEOTIDE SEQUENCE [LARGE SCALE GENOMIC DNA]</scope>
    <source>
        <strain evidence="2 3">CCFEE 536</strain>
    </source>
</reference>